<keyword evidence="4" id="KW-0804">Transcription</keyword>
<keyword evidence="1" id="KW-0678">Repressor</keyword>
<feature type="domain" description="HTH tetR-type" evidence="6">
    <location>
        <begin position="15"/>
        <end position="75"/>
    </location>
</feature>
<proteinExistence type="predicted"/>
<dbReference type="EMBL" id="LYTK01000012">
    <property type="protein sequence ID" value="OBQ65419.1"/>
    <property type="molecule type" value="Genomic_DNA"/>
</dbReference>
<dbReference type="Pfam" id="PF00440">
    <property type="entry name" value="TetR_N"/>
    <property type="match status" value="1"/>
</dbReference>
<evidence type="ECO:0000313" key="8">
    <source>
        <dbReference type="Proteomes" id="UP000093737"/>
    </source>
</evidence>
<evidence type="ECO:0000256" key="1">
    <source>
        <dbReference type="ARBA" id="ARBA00022491"/>
    </source>
</evidence>
<dbReference type="InterPro" id="IPR001647">
    <property type="entry name" value="HTH_TetR"/>
</dbReference>
<reference evidence="7 8" key="1">
    <citation type="submission" date="2016-05" db="EMBL/GenBank/DDBJ databases">
        <authorList>
            <person name="Ramsay J.P."/>
        </authorList>
    </citation>
    <scope>NUCLEOTIDE SEQUENCE [LARGE SCALE GENOMIC DNA]</scope>
    <source>
        <strain evidence="7 8">NZP2042</strain>
    </source>
</reference>
<evidence type="ECO:0000256" key="5">
    <source>
        <dbReference type="PROSITE-ProRule" id="PRU00335"/>
    </source>
</evidence>
<dbReference type="Gene3D" id="1.10.357.10">
    <property type="entry name" value="Tetracycline Repressor, domain 2"/>
    <property type="match status" value="1"/>
</dbReference>
<dbReference type="InterPro" id="IPR036271">
    <property type="entry name" value="Tet_transcr_reg_TetR-rel_C_sf"/>
</dbReference>
<dbReference type="Proteomes" id="UP000093737">
    <property type="component" value="Unassembled WGS sequence"/>
</dbReference>
<dbReference type="Pfam" id="PF13977">
    <property type="entry name" value="TetR_C_6"/>
    <property type="match status" value="1"/>
</dbReference>
<dbReference type="PROSITE" id="PS50977">
    <property type="entry name" value="HTH_TETR_2"/>
    <property type="match status" value="1"/>
</dbReference>
<feature type="DNA-binding region" description="H-T-H motif" evidence="5">
    <location>
        <begin position="38"/>
        <end position="57"/>
    </location>
</feature>
<dbReference type="GO" id="GO:0000976">
    <property type="term" value="F:transcription cis-regulatory region binding"/>
    <property type="evidence" value="ECO:0007669"/>
    <property type="project" value="TreeGrafter"/>
</dbReference>
<evidence type="ECO:0000256" key="2">
    <source>
        <dbReference type="ARBA" id="ARBA00023015"/>
    </source>
</evidence>
<dbReference type="SUPFAM" id="SSF48498">
    <property type="entry name" value="Tetracyclin repressor-like, C-terminal domain"/>
    <property type="match status" value="1"/>
</dbReference>
<dbReference type="InterPro" id="IPR009057">
    <property type="entry name" value="Homeodomain-like_sf"/>
</dbReference>
<dbReference type="PANTHER" id="PTHR30055">
    <property type="entry name" value="HTH-TYPE TRANSCRIPTIONAL REGULATOR RUTR"/>
    <property type="match status" value="1"/>
</dbReference>
<dbReference type="GO" id="GO:0003700">
    <property type="term" value="F:DNA-binding transcription factor activity"/>
    <property type="evidence" value="ECO:0007669"/>
    <property type="project" value="TreeGrafter"/>
</dbReference>
<gene>
    <name evidence="7" type="ORF">A8145_14685</name>
</gene>
<dbReference type="InterPro" id="IPR050109">
    <property type="entry name" value="HTH-type_TetR-like_transc_reg"/>
</dbReference>
<sequence>MSKPDKKSRDAEKVARRRQSLTQAAITVIARKGLPGVTLADVAREAGCGYGLVSFHFETKDRLLLAALDALVEEYRAAWHARSDAHDDAAAKLAALIDLDLGSDVTDDRHIAVWTAFWAETSRNADYRARFSELNRAYLARLEPLISALAQKEPPAADYRLVAGGLSAIFDGLWIESQVGDGQGKTDWTRARAICWAYLRAFFPKSFGTETSQRP</sequence>
<protein>
    <recommendedName>
        <fullName evidence="6">HTH tetR-type domain-containing protein</fullName>
    </recommendedName>
</protein>
<accession>A0AA91F718</accession>
<name>A0AA91F718_RHILI</name>
<dbReference type="InterPro" id="IPR039538">
    <property type="entry name" value="BetI_C"/>
</dbReference>
<comment type="caution">
    <text evidence="7">The sequence shown here is derived from an EMBL/GenBank/DDBJ whole genome shotgun (WGS) entry which is preliminary data.</text>
</comment>
<dbReference type="AlphaFoldDB" id="A0AA91F718"/>
<organism evidence="7 8">
    <name type="scientific">Rhizobium loti</name>
    <name type="common">Mesorhizobium loti</name>
    <dbReference type="NCBI Taxonomy" id="381"/>
    <lineage>
        <taxon>Bacteria</taxon>
        <taxon>Pseudomonadati</taxon>
        <taxon>Pseudomonadota</taxon>
        <taxon>Alphaproteobacteria</taxon>
        <taxon>Hyphomicrobiales</taxon>
        <taxon>Phyllobacteriaceae</taxon>
        <taxon>Mesorhizobium</taxon>
    </lineage>
</organism>
<evidence type="ECO:0000256" key="4">
    <source>
        <dbReference type="ARBA" id="ARBA00023163"/>
    </source>
</evidence>
<dbReference type="PANTHER" id="PTHR30055:SF234">
    <property type="entry name" value="HTH-TYPE TRANSCRIPTIONAL REGULATOR BETI"/>
    <property type="match status" value="1"/>
</dbReference>
<evidence type="ECO:0000313" key="7">
    <source>
        <dbReference type="EMBL" id="OBQ65419.1"/>
    </source>
</evidence>
<keyword evidence="2" id="KW-0805">Transcription regulation</keyword>
<keyword evidence="3 5" id="KW-0238">DNA-binding</keyword>
<evidence type="ECO:0000256" key="3">
    <source>
        <dbReference type="ARBA" id="ARBA00023125"/>
    </source>
</evidence>
<evidence type="ECO:0000259" key="6">
    <source>
        <dbReference type="PROSITE" id="PS50977"/>
    </source>
</evidence>
<dbReference type="SUPFAM" id="SSF46689">
    <property type="entry name" value="Homeodomain-like"/>
    <property type="match status" value="1"/>
</dbReference>
<dbReference type="RefSeq" id="WP_056574323.1">
    <property type="nucleotide sequence ID" value="NZ_CP033334.1"/>
</dbReference>